<evidence type="ECO:0000313" key="2">
    <source>
        <dbReference type="EMBL" id="CCF00663.1"/>
    </source>
</evidence>
<dbReference type="AlphaFoldDB" id="G9AHY1"/>
<evidence type="ECO:0008006" key="4">
    <source>
        <dbReference type="Google" id="ProtNLM"/>
    </source>
</evidence>
<dbReference type="KEGG" id="sfh:SFHH103_06203"/>
<dbReference type="RefSeq" id="WP_014332310.1">
    <property type="nucleotide sequence ID" value="NC_016815.1"/>
</dbReference>
<feature type="transmembrane region" description="Helical" evidence="1">
    <location>
        <begin position="23"/>
        <end position="45"/>
    </location>
</feature>
<geneLocation type="plasmid" evidence="2 3">
    <name>pSfHH103e</name>
</geneLocation>
<sequence length="69" mass="7133">MKAFVAKVSAFAREEDGVALTEYLILLALLVGGVIGTVTAAGGNLSDAWGSWGSWWMSSVSTDAIVSTP</sequence>
<keyword evidence="1" id="KW-0812">Transmembrane</keyword>
<evidence type="ECO:0000256" key="1">
    <source>
        <dbReference type="SAM" id="Phobius"/>
    </source>
</evidence>
<protein>
    <recommendedName>
        <fullName evidence="4">Flp family type IVb pilin</fullName>
    </recommendedName>
</protein>
<evidence type="ECO:0000313" key="3">
    <source>
        <dbReference type="Proteomes" id="UP000007735"/>
    </source>
</evidence>
<keyword evidence="1" id="KW-1133">Transmembrane helix</keyword>
<name>G9AHY1_SINF1</name>
<dbReference type="HOGENOM" id="CLU_171854_3_2_5"/>
<dbReference type="Proteomes" id="UP000007735">
    <property type="component" value="Plasmid pSfHH103e"/>
</dbReference>
<keyword evidence="1" id="KW-0472">Membrane</keyword>
<accession>G9AHY1</accession>
<keyword evidence="2" id="KW-0614">Plasmid</keyword>
<organism evidence="2 3">
    <name type="scientific">Sinorhizobium fredii (strain HH103)</name>
    <dbReference type="NCBI Taxonomy" id="1117943"/>
    <lineage>
        <taxon>Bacteria</taxon>
        <taxon>Pseudomonadati</taxon>
        <taxon>Pseudomonadota</taxon>
        <taxon>Alphaproteobacteria</taxon>
        <taxon>Hyphomicrobiales</taxon>
        <taxon>Rhizobiaceae</taxon>
        <taxon>Sinorhizobium/Ensifer group</taxon>
        <taxon>Sinorhizobium</taxon>
    </lineage>
</organism>
<dbReference type="EMBL" id="HE616899">
    <property type="protein sequence ID" value="CCF00663.1"/>
    <property type="molecule type" value="Genomic_DNA"/>
</dbReference>
<proteinExistence type="predicted"/>
<gene>
    <name evidence="2" type="ordered locus">SFHH103_06203</name>
</gene>
<reference evidence="2 3" key="1">
    <citation type="journal article" date="2012" name="J. Bacteriol.">
        <title>Genome sequence of the soybean symbiont Sinorhizobium fredii HH103.</title>
        <authorList>
            <person name="Weidner S."/>
            <person name="Becker A."/>
            <person name="Bonilla I."/>
            <person name="Jaenicke S."/>
            <person name="Lloret J."/>
            <person name="Margaret I."/>
            <person name="Puhler A."/>
            <person name="Ruiz-Sainz J.E."/>
            <person name="Schneiker-Bekel S."/>
            <person name="Szczepanowski R."/>
            <person name="Vinardell J.M."/>
            <person name="Zehner S."/>
            <person name="Gottfert M."/>
        </authorList>
    </citation>
    <scope>NUCLEOTIDE SEQUENCE [LARGE SCALE GENOMIC DNA]</scope>
    <source>
        <strain evidence="2 3">HH103</strain>
        <plasmid evidence="3">pSfHH103e</plasmid>
    </source>
</reference>